<dbReference type="AlphaFoldDB" id="A0A918SGN7"/>
<protein>
    <recommendedName>
        <fullName evidence="3">Effector-binding domain-containing protein</fullName>
    </recommendedName>
</protein>
<accession>A0A918SGN7</accession>
<name>A0A918SGN7_9FLAO</name>
<dbReference type="InterPro" id="IPR011256">
    <property type="entry name" value="Reg_factor_effector_dom_sf"/>
</dbReference>
<keyword evidence="2" id="KW-1185">Reference proteome</keyword>
<reference evidence="1" key="2">
    <citation type="submission" date="2020-09" db="EMBL/GenBank/DDBJ databases">
        <authorList>
            <person name="Sun Q."/>
            <person name="Kim S."/>
        </authorList>
    </citation>
    <scope>NUCLEOTIDE SEQUENCE</scope>
    <source>
        <strain evidence="1">KCTC 12719</strain>
    </source>
</reference>
<gene>
    <name evidence="1" type="ORF">GCM10007103_24240</name>
</gene>
<proteinExistence type="predicted"/>
<dbReference type="SUPFAM" id="SSF55136">
    <property type="entry name" value="Probable bacterial effector-binding domain"/>
    <property type="match status" value="1"/>
</dbReference>
<dbReference type="Proteomes" id="UP000610456">
    <property type="component" value="Unassembled WGS sequence"/>
</dbReference>
<dbReference type="RefSeq" id="WP_189605031.1">
    <property type="nucleotide sequence ID" value="NZ_BMXB01000010.1"/>
</dbReference>
<organism evidence="1 2">
    <name type="scientific">Salinimicrobium marinum</name>
    <dbReference type="NCBI Taxonomy" id="680283"/>
    <lineage>
        <taxon>Bacteria</taxon>
        <taxon>Pseudomonadati</taxon>
        <taxon>Bacteroidota</taxon>
        <taxon>Flavobacteriia</taxon>
        <taxon>Flavobacteriales</taxon>
        <taxon>Flavobacteriaceae</taxon>
        <taxon>Salinimicrobium</taxon>
    </lineage>
</organism>
<dbReference type="EMBL" id="BMXB01000010">
    <property type="protein sequence ID" value="GHA42072.1"/>
    <property type="molecule type" value="Genomic_DNA"/>
</dbReference>
<evidence type="ECO:0000313" key="2">
    <source>
        <dbReference type="Proteomes" id="UP000610456"/>
    </source>
</evidence>
<evidence type="ECO:0000313" key="1">
    <source>
        <dbReference type="EMBL" id="GHA42072.1"/>
    </source>
</evidence>
<dbReference type="Gene3D" id="3.20.80.10">
    <property type="entry name" value="Regulatory factor, effector binding domain"/>
    <property type="match status" value="1"/>
</dbReference>
<reference evidence="1" key="1">
    <citation type="journal article" date="2014" name="Int. J. Syst. Evol. Microbiol.">
        <title>Complete genome sequence of Corynebacterium casei LMG S-19264T (=DSM 44701T), isolated from a smear-ripened cheese.</title>
        <authorList>
            <consortium name="US DOE Joint Genome Institute (JGI-PGF)"/>
            <person name="Walter F."/>
            <person name="Albersmeier A."/>
            <person name="Kalinowski J."/>
            <person name="Ruckert C."/>
        </authorList>
    </citation>
    <scope>NUCLEOTIDE SEQUENCE</scope>
    <source>
        <strain evidence="1">KCTC 12719</strain>
    </source>
</reference>
<sequence>MSKKLFSVLIFLLLIISGTWYFFFKEYDFTISFKTKVAPGIAYNKINSWEYRELEAINFNEVSLFEKLEQQVEFKNSYYRLHWTFSSENDSVTKVSTGVRGTNNIIQTRLKLIFGKAPFKEIIEKEIRQIRETISADSQLYSVSIDEKIISPGSYCACISDSSETDKKAYSMMATIDRLSEFVLNNNLETNGRPRVQVNHWDPEKNTINFDFCFPVKNPEIKPEDPVVFFREITPFPSLKATYHGNYMFSHYSWLELLNHAQIHKIDVSYSPLEIFHNNPETGGNSIHWKAEIYLPLQK</sequence>
<comment type="caution">
    <text evidence="1">The sequence shown here is derived from an EMBL/GenBank/DDBJ whole genome shotgun (WGS) entry which is preliminary data.</text>
</comment>
<evidence type="ECO:0008006" key="3">
    <source>
        <dbReference type="Google" id="ProtNLM"/>
    </source>
</evidence>